<sequence>MATFYEALIHKNRLAPMIMKRPEVIGIGVGYANPKVPSQGACLNLYTCKNLSASIHSSLQSAIMKAIRKNSAVPVRIIQRGRCTTHHPRFRKSSALPSWQSRLRPVPGGASIGNANGTGTAGVIVSAFSKYPQLYILSNNHVLTHYNTNQFSETIQPGPSDGGKLRRDRIGRAFLYVPFNRNGVNYIDAALSIPDRNDLLDPRYLSGESGQRMALPGHLISYKVGERFKKTGRTSGMVRGIVESIHTDIKVLYYLPEETTFYYRNQTIVTGSKPSALPGDSGSVWLRDRDNFAAAVLLAGTDDGIMSVNYPIHWAVQALKIRIARPSGLGKATSPPPNHNFAYVQPLNPVELEQIRVLKVKDRGIPSSLPIRRA</sequence>
<evidence type="ECO:0000313" key="2">
    <source>
        <dbReference type="EMBL" id="MBA4543530.1"/>
    </source>
</evidence>
<keyword evidence="1" id="KW-0720">Serine protease</keyword>
<dbReference type="SUPFAM" id="SSF50494">
    <property type="entry name" value="Trypsin-like serine proteases"/>
    <property type="match status" value="1"/>
</dbReference>
<name>A0A7W1XBE3_9BACL</name>
<organism evidence="2 3">
    <name type="scientific">Thermoactinomyces daqus</name>
    <dbReference type="NCBI Taxonomy" id="1329516"/>
    <lineage>
        <taxon>Bacteria</taxon>
        <taxon>Bacillati</taxon>
        <taxon>Bacillota</taxon>
        <taxon>Bacilli</taxon>
        <taxon>Bacillales</taxon>
        <taxon>Thermoactinomycetaceae</taxon>
        <taxon>Thermoactinomyces</taxon>
    </lineage>
</organism>
<evidence type="ECO:0000313" key="3">
    <source>
        <dbReference type="Proteomes" id="UP000530514"/>
    </source>
</evidence>
<dbReference type="AlphaFoldDB" id="A0A7W1XBE3"/>
<proteinExistence type="predicted"/>
<dbReference type="InterPro" id="IPR009003">
    <property type="entry name" value="Peptidase_S1_PA"/>
</dbReference>
<keyword evidence="1" id="KW-0378">Hydrolase</keyword>
<evidence type="ECO:0008006" key="4">
    <source>
        <dbReference type="Google" id="ProtNLM"/>
    </source>
</evidence>
<dbReference type="GO" id="GO:0008236">
    <property type="term" value="F:serine-type peptidase activity"/>
    <property type="evidence" value="ECO:0007669"/>
    <property type="project" value="UniProtKB-KW"/>
</dbReference>
<dbReference type="RefSeq" id="WP_052154239.1">
    <property type="nucleotide sequence ID" value="NZ_JACEIP010000017.1"/>
</dbReference>
<gene>
    <name evidence="2" type="ORF">H1164_11555</name>
</gene>
<dbReference type="Proteomes" id="UP000530514">
    <property type="component" value="Unassembled WGS sequence"/>
</dbReference>
<keyword evidence="3" id="KW-1185">Reference proteome</keyword>
<accession>A0A7W1XBE3</accession>
<protein>
    <recommendedName>
        <fullName evidence="4">Serine protease</fullName>
    </recommendedName>
</protein>
<dbReference type="OrthoDB" id="104542at2"/>
<evidence type="ECO:0000256" key="1">
    <source>
        <dbReference type="ARBA" id="ARBA00022825"/>
    </source>
</evidence>
<reference evidence="2 3" key="1">
    <citation type="submission" date="2020-07" db="EMBL/GenBank/DDBJ databases">
        <authorList>
            <person name="Feng H."/>
        </authorList>
    </citation>
    <scope>NUCLEOTIDE SEQUENCE [LARGE SCALE GENOMIC DNA]</scope>
    <source>
        <strain evidence="3">s-11</strain>
    </source>
</reference>
<keyword evidence="1" id="KW-0645">Protease</keyword>
<comment type="caution">
    <text evidence="2">The sequence shown here is derived from an EMBL/GenBank/DDBJ whole genome shotgun (WGS) entry which is preliminary data.</text>
</comment>
<dbReference type="EMBL" id="JACEIP010000017">
    <property type="protein sequence ID" value="MBA4543530.1"/>
    <property type="molecule type" value="Genomic_DNA"/>
</dbReference>